<comment type="caution">
    <text evidence="1">The sequence shown here is derived from an EMBL/GenBank/DDBJ whole genome shotgun (WGS) entry which is preliminary data.</text>
</comment>
<protein>
    <recommendedName>
        <fullName evidence="3">DUF5659 domain-containing protein</fullName>
    </recommendedName>
</protein>
<dbReference type="AlphaFoldDB" id="A0A844KMY2"/>
<name>A0A844KMY2_9FIRM</name>
<evidence type="ECO:0008006" key="3">
    <source>
        <dbReference type="Google" id="ProtNLM"/>
    </source>
</evidence>
<dbReference type="RefSeq" id="WP_155176650.1">
    <property type="nucleotide sequence ID" value="NZ_WNAK01000016.1"/>
</dbReference>
<dbReference type="EMBL" id="WNAL01000016">
    <property type="protein sequence ID" value="MTR81837.1"/>
    <property type="molecule type" value="Genomic_DNA"/>
</dbReference>
<evidence type="ECO:0000313" key="1">
    <source>
        <dbReference type="EMBL" id="MTR81837.1"/>
    </source>
</evidence>
<organism evidence="1 2">
    <name type="scientific">Roseburia faecis</name>
    <dbReference type="NCBI Taxonomy" id="301302"/>
    <lineage>
        <taxon>Bacteria</taxon>
        <taxon>Bacillati</taxon>
        <taxon>Bacillota</taxon>
        <taxon>Clostridia</taxon>
        <taxon>Lachnospirales</taxon>
        <taxon>Lachnospiraceae</taxon>
        <taxon>Roseburia</taxon>
    </lineage>
</organism>
<evidence type="ECO:0000313" key="2">
    <source>
        <dbReference type="Proteomes" id="UP000446657"/>
    </source>
</evidence>
<sequence>MKEKDTVIIFTAKKARTLLKMGYTLVDIKPDKMDVDHKRSVFVFKNEDGILENI</sequence>
<dbReference type="Proteomes" id="UP000446657">
    <property type="component" value="Unassembled WGS sequence"/>
</dbReference>
<proteinExistence type="predicted"/>
<reference evidence="1 2" key="1">
    <citation type="journal article" date="2019" name="Nat. Med.">
        <title>A library of human gut bacterial isolates paired with longitudinal multiomics data enables mechanistic microbiome research.</title>
        <authorList>
            <person name="Poyet M."/>
            <person name="Groussin M."/>
            <person name="Gibbons S.M."/>
            <person name="Avila-Pacheco J."/>
            <person name="Jiang X."/>
            <person name="Kearney S.M."/>
            <person name="Perrotta A.R."/>
            <person name="Berdy B."/>
            <person name="Zhao S."/>
            <person name="Lieberman T.D."/>
            <person name="Swanson P.K."/>
            <person name="Smith M."/>
            <person name="Roesemann S."/>
            <person name="Alexander J.E."/>
            <person name="Rich S.A."/>
            <person name="Livny J."/>
            <person name="Vlamakis H."/>
            <person name="Clish C."/>
            <person name="Bullock K."/>
            <person name="Deik A."/>
            <person name="Scott J."/>
            <person name="Pierce K.A."/>
            <person name="Xavier R.J."/>
            <person name="Alm E.J."/>
        </authorList>
    </citation>
    <scope>NUCLEOTIDE SEQUENCE [LARGE SCALE GENOMIC DNA]</scope>
    <source>
        <strain evidence="1 2">BIOML-A1</strain>
    </source>
</reference>
<accession>A0A844KMY2</accession>
<gene>
    <name evidence="1" type="ORF">GMD30_09030</name>
</gene>